<dbReference type="RefSeq" id="WP_112283946.1">
    <property type="nucleotide sequence ID" value="NZ_MASW01000006.1"/>
</dbReference>
<evidence type="ECO:0000313" key="4">
    <source>
        <dbReference type="EMBL" id="PXY20837.1"/>
    </source>
</evidence>
<dbReference type="InterPro" id="IPR000086">
    <property type="entry name" value="NUDIX_hydrolase_dom"/>
</dbReference>
<dbReference type="EMBL" id="MASW01000006">
    <property type="protein sequence ID" value="PXY20837.1"/>
    <property type="molecule type" value="Genomic_DNA"/>
</dbReference>
<organism evidence="4 5">
    <name type="scientific">Prauserella muralis</name>
    <dbReference type="NCBI Taxonomy" id="588067"/>
    <lineage>
        <taxon>Bacteria</taxon>
        <taxon>Bacillati</taxon>
        <taxon>Actinomycetota</taxon>
        <taxon>Actinomycetes</taxon>
        <taxon>Pseudonocardiales</taxon>
        <taxon>Pseudonocardiaceae</taxon>
        <taxon>Prauserella</taxon>
    </lineage>
</organism>
<dbReference type="AlphaFoldDB" id="A0A2V4AKN3"/>
<name>A0A2V4AKN3_9PSEU</name>
<keyword evidence="5" id="KW-1185">Reference proteome</keyword>
<dbReference type="Proteomes" id="UP000249915">
    <property type="component" value="Unassembled WGS sequence"/>
</dbReference>
<keyword evidence="2" id="KW-0378">Hydrolase</keyword>
<evidence type="ECO:0000313" key="5">
    <source>
        <dbReference type="Proteomes" id="UP000249915"/>
    </source>
</evidence>
<protein>
    <submittedName>
        <fullName evidence="4">Uncharacterized protein</fullName>
    </submittedName>
</protein>
<dbReference type="Gene3D" id="3.90.79.10">
    <property type="entry name" value="Nucleoside Triphosphate Pyrophosphohydrolase"/>
    <property type="match status" value="1"/>
</dbReference>
<dbReference type="PANTHER" id="PTHR43046:SF12">
    <property type="entry name" value="GDP-MANNOSE MANNOSYL HYDROLASE"/>
    <property type="match status" value="1"/>
</dbReference>
<dbReference type="InterPro" id="IPR015797">
    <property type="entry name" value="NUDIX_hydrolase-like_dom_sf"/>
</dbReference>
<dbReference type="PANTHER" id="PTHR43046">
    <property type="entry name" value="GDP-MANNOSE MANNOSYL HYDROLASE"/>
    <property type="match status" value="1"/>
</dbReference>
<dbReference type="PROSITE" id="PS00893">
    <property type="entry name" value="NUDIX_BOX"/>
    <property type="match status" value="1"/>
</dbReference>
<accession>A0A2V4AKN3</accession>
<gene>
    <name evidence="4" type="ORF">BAY60_25370</name>
</gene>
<dbReference type="PROSITE" id="PS51462">
    <property type="entry name" value="NUDIX"/>
    <property type="match status" value="1"/>
</dbReference>
<keyword evidence="3" id="KW-0460">Magnesium</keyword>
<evidence type="ECO:0000256" key="1">
    <source>
        <dbReference type="ARBA" id="ARBA00001946"/>
    </source>
</evidence>
<comment type="cofactor">
    <cofactor evidence="1">
        <name>Mg(2+)</name>
        <dbReference type="ChEBI" id="CHEBI:18420"/>
    </cofactor>
</comment>
<dbReference type="SUPFAM" id="SSF55811">
    <property type="entry name" value="Nudix"/>
    <property type="match status" value="1"/>
</dbReference>
<proteinExistence type="predicted"/>
<dbReference type="GO" id="GO:0016787">
    <property type="term" value="F:hydrolase activity"/>
    <property type="evidence" value="ECO:0007669"/>
    <property type="project" value="UniProtKB-KW"/>
</dbReference>
<dbReference type="Pfam" id="PF00293">
    <property type="entry name" value="NUDIX"/>
    <property type="match status" value="1"/>
</dbReference>
<reference evidence="4 5" key="1">
    <citation type="submission" date="2016-07" db="EMBL/GenBank/DDBJ databases">
        <title>Draft genome sequence of Prauserella muralis DSM 45305, isolated from a mould-covered wall in an indoor environment.</title>
        <authorList>
            <person name="Ruckert C."/>
            <person name="Albersmeier A."/>
            <person name="Jiang C.-L."/>
            <person name="Jiang Y."/>
            <person name="Kalinowski J."/>
            <person name="Schneider O."/>
            <person name="Winkler A."/>
            <person name="Zotchev S.B."/>
        </authorList>
    </citation>
    <scope>NUCLEOTIDE SEQUENCE [LARGE SCALE GENOMIC DNA]</scope>
    <source>
        <strain evidence="4 5">DSM 45305</strain>
    </source>
</reference>
<dbReference type="OrthoDB" id="9804442at2"/>
<sequence>MHIGARVLLLDPDDRVLLLLSVDPDEPRRRWWDLPGGKREGREDLADTARRELVEETGLEPDTLERVLWEREARYRFRGQRWHRRDTTFLGRLAAPAPAKVRERSNLLDARWWTLEEVRRSAEKFLPPELPRLLAEVLDGGLRDPVVLEWGLDVS</sequence>
<comment type="caution">
    <text evidence="4">The sequence shown here is derived from an EMBL/GenBank/DDBJ whole genome shotgun (WGS) entry which is preliminary data.</text>
</comment>
<evidence type="ECO:0000256" key="2">
    <source>
        <dbReference type="ARBA" id="ARBA00022801"/>
    </source>
</evidence>
<dbReference type="InterPro" id="IPR020084">
    <property type="entry name" value="NUDIX_hydrolase_CS"/>
</dbReference>
<evidence type="ECO:0000256" key="3">
    <source>
        <dbReference type="ARBA" id="ARBA00022842"/>
    </source>
</evidence>